<proteinExistence type="predicted"/>
<dbReference type="EMBL" id="KQ964255">
    <property type="protein sequence ID" value="KXJ89438.1"/>
    <property type="molecule type" value="Genomic_DNA"/>
</dbReference>
<dbReference type="InParanoid" id="A0A136IWZ0"/>
<evidence type="ECO:0000313" key="2">
    <source>
        <dbReference type="Proteomes" id="UP000070501"/>
    </source>
</evidence>
<dbReference type="AlphaFoldDB" id="A0A136IWZ0"/>
<dbReference type="OrthoDB" id="2364174at2759"/>
<organism evidence="1 2">
    <name type="scientific">Microdochium bolleyi</name>
    <dbReference type="NCBI Taxonomy" id="196109"/>
    <lineage>
        <taxon>Eukaryota</taxon>
        <taxon>Fungi</taxon>
        <taxon>Dikarya</taxon>
        <taxon>Ascomycota</taxon>
        <taxon>Pezizomycotina</taxon>
        <taxon>Sordariomycetes</taxon>
        <taxon>Xylariomycetidae</taxon>
        <taxon>Xylariales</taxon>
        <taxon>Microdochiaceae</taxon>
        <taxon>Microdochium</taxon>
    </lineage>
</organism>
<reference evidence="2" key="1">
    <citation type="submission" date="2016-02" db="EMBL/GenBank/DDBJ databases">
        <title>Draft genome sequence of Microdochium bolleyi, a fungal endophyte of beachgrass.</title>
        <authorList>
            <consortium name="DOE Joint Genome Institute"/>
            <person name="David A.S."/>
            <person name="May G."/>
            <person name="Haridas S."/>
            <person name="Lim J."/>
            <person name="Wang M."/>
            <person name="Labutti K."/>
            <person name="Lipzen A."/>
            <person name="Barry K."/>
            <person name="Grigoriev I.V."/>
        </authorList>
    </citation>
    <scope>NUCLEOTIDE SEQUENCE [LARGE SCALE GENOMIC DNA]</scope>
    <source>
        <strain evidence="2">J235TASD1</strain>
    </source>
</reference>
<dbReference type="Proteomes" id="UP000070501">
    <property type="component" value="Unassembled WGS sequence"/>
</dbReference>
<keyword evidence="2" id="KW-1185">Reference proteome</keyword>
<sequence length="314" mass="35562">MSKLPPIEKLSLAVRKNLRDEWESKKEDFEKQLSEILAVPWTIDIDPKQVYAYAGDGYAKDSLGACIASYVEGAVSRLKEFESNYGDEGVKEINAIAHKHSLGLDFDENKRWSYCGVDVHEGQLRMLFEKDCLGTNISYCLDRDVLDKALNEAPAGEAAESSNLSYSTRTNIRQEYDPKIGDIQKKVADILANPDIKLNPNFDAIFASLLAESKVKKTELREDWQSSIGYMAREYFDGFVSQLQWQKFEDDDMLQEGFKEAVDKNEVCLRIVDKLNDSSYSEAVVEDGVLYIQCKPLTWGTNVSYAAEKLVDKL</sequence>
<evidence type="ECO:0000313" key="1">
    <source>
        <dbReference type="EMBL" id="KXJ89438.1"/>
    </source>
</evidence>
<gene>
    <name evidence="1" type="ORF">Micbo1qcDRAFT_235249</name>
</gene>
<accession>A0A136IWZ0</accession>
<protein>
    <submittedName>
        <fullName evidence="1">Uncharacterized protein</fullName>
    </submittedName>
</protein>
<name>A0A136IWZ0_9PEZI</name>